<feature type="compositionally biased region" description="Basic and acidic residues" evidence="7">
    <location>
        <begin position="167"/>
        <end position="177"/>
    </location>
</feature>
<dbReference type="InterPro" id="IPR014710">
    <property type="entry name" value="RmlC-like_jellyroll"/>
</dbReference>
<dbReference type="InterPro" id="IPR028929">
    <property type="entry name" value="Mif2_N"/>
</dbReference>
<dbReference type="Pfam" id="PF15624">
    <property type="entry name" value="Mif2_N"/>
    <property type="match status" value="1"/>
</dbReference>
<dbReference type="SUPFAM" id="SSF51182">
    <property type="entry name" value="RmlC-like cupins"/>
    <property type="match status" value="1"/>
</dbReference>
<keyword evidence="3" id="KW-0238">DNA-binding</keyword>
<evidence type="ECO:0000259" key="9">
    <source>
        <dbReference type="Pfam" id="PF15624"/>
    </source>
</evidence>
<comment type="similarity">
    <text evidence="2">Belongs to the CENP-C/MIF2 family.</text>
</comment>
<evidence type="ECO:0000256" key="3">
    <source>
        <dbReference type="ARBA" id="ARBA00023125"/>
    </source>
</evidence>
<dbReference type="GO" id="GO:0051315">
    <property type="term" value="P:attachment of mitotic spindle microtubules to kinetochore"/>
    <property type="evidence" value="ECO:0007669"/>
    <property type="project" value="TreeGrafter"/>
</dbReference>
<keyword evidence="4" id="KW-0539">Nucleus</keyword>
<evidence type="ECO:0000256" key="5">
    <source>
        <dbReference type="ARBA" id="ARBA00057947"/>
    </source>
</evidence>
<dbReference type="Gene3D" id="2.60.120.10">
    <property type="entry name" value="Jelly Rolls"/>
    <property type="match status" value="1"/>
</dbReference>
<dbReference type="InterPro" id="IPR011051">
    <property type="entry name" value="RmlC_Cupin_sf"/>
</dbReference>
<evidence type="ECO:0000313" key="10">
    <source>
        <dbReference type="EMBL" id="ORX88730.1"/>
    </source>
</evidence>
<evidence type="ECO:0000256" key="6">
    <source>
        <dbReference type="ARBA" id="ARBA00075033"/>
    </source>
</evidence>
<dbReference type="AlphaFoldDB" id="A0A1Y1XSM1"/>
<evidence type="ECO:0000259" key="8">
    <source>
        <dbReference type="Pfam" id="PF11699"/>
    </source>
</evidence>
<organism evidence="10 11">
    <name type="scientific">Basidiobolus meristosporus CBS 931.73</name>
    <dbReference type="NCBI Taxonomy" id="1314790"/>
    <lineage>
        <taxon>Eukaryota</taxon>
        <taxon>Fungi</taxon>
        <taxon>Fungi incertae sedis</taxon>
        <taxon>Zoopagomycota</taxon>
        <taxon>Entomophthoromycotina</taxon>
        <taxon>Basidiobolomycetes</taxon>
        <taxon>Basidiobolales</taxon>
        <taxon>Basidiobolaceae</taxon>
        <taxon>Basidiobolus</taxon>
    </lineage>
</organism>
<comment type="caution">
    <text evidence="10">The sequence shown here is derived from an EMBL/GenBank/DDBJ whole genome shotgun (WGS) entry which is preliminary data.</text>
</comment>
<evidence type="ECO:0000256" key="2">
    <source>
        <dbReference type="ARBA" id="ARBA00010291"/>
    </source>
</evidence>
<feature type="domain" description="Mif2 N-terminal" evidence="9">
    <location>
        <begin position="17"/>
        <end position="119"/>
    </location>
</feature>
<dbReference type="OrthoDB" id="1939643at2759"/>
<name>A0A1Y1XSM1_9FUNG</name>
<dbReference type="GO" id="GO:0051455">
    <property type="term" value="P:spindle attachment to meiosis I kinetochore"/>
    <property type="evidence" value="ECO:0007669"/>
    <property type="project" value="TreeGrafter"/>
</dbReference>
<feature type="region of interest" description="Disordered" evidence="7">
    <location>
        <begin position="37"/>
        <end position="187"/>
    </location>
</feature>
<dbReference type="InterPro" id="IPR025974">
    <property type="entry name" value="Mif2/CENP-C_cupin"/>
</dbReference>
<dbReference type="EMBL" id="MCFE01000502">
    <property type="protein sequence ID" value="ORX88730.1"/>
    <property type="molecule type" value="Genomic_DNA"/>
</dbReference>
<reference evidence="10 11" key="1">
    <citation type="submission" date="2016-07" db="EMBL/GenBank/DDBJ databases">
        <title>Pervasive Adenine N6-methylation of Active Genes in Fungi.</title>
        <authorList>
            <consortium name="DOE Joint Genome Institute"/>
            <person name="Mondo S.J."/>
            <person name="Dannebaum R.O."/>
            <person name="Kuo R.C."/>
            <person name="Labutti K."/>
            <person name="Haridas S."/>
            <person name="Kuo A."/>
            <person name="Salamov A."/>
            <person name="Ahrendt S.R."/>
            <person name="Lipzen A."/>
            <person name="Sullivan W."/>
            <person name="Andreopoulos W.B."/>
            <person name="Clum A."/>
            <person name="Lindquist E."/>
            <person name="Daum C."/>
            <person name="Ramamoorthy G.K."/>
            <person name="Gryganskyi A."/>
            <person name="Culley D."/>
            <person name="Magnuson J.K."/>
            <person name="James T.Y."/>
            <person name="O'Malley M.A."/>
            <person name="Stajich J.E."/>
            <person name="Spatafora J.W."/>
            <person name="Visel A."/>
            <person name="Grigoriev I.V."/>
        </authorList>
    </citation>
    <scope>NUCLEOTIDE SEQUENCE [LARGE SCALE GENOMIC DNA]</scope>
    <source>
        <strain evidence="10 11">CBS 931.73</strain>
    </source>
</reference>
<comment type="function">
    <text evidence="5">Component of the kinetochore, a multiprotein complex that assembles on centromeric DNA and attaches chromosomes to spindle microtubules, mediating chromosome segregation and sister chromatid segregation during meiosis and mitosis. Component of the inner kinetochore constitutive centromere-associated network (CCAN), which serves as a structural platform for outer kinetochore assembly.</text>
</comment>
<dbReference type="Proteomes" id="UP000193498">
    <property type="component" value="Unassembled WGS sequence"/>
</dbReference>
<dbReference type="GO" id="GO:0051382">
    <property type="term" value="P:kinetochore assembly"/>
    <property type="evidence" value="ECO:0007669"/>
    <property type="project" value="InterPro"/>
</dbReference>
<sequence>MEGGRVREKKAVRTNRYTNIGITGRKTGVTIKSHIHQDEDGFDNVDDFFQSSASENESEEEEFANGDSRVTPDSPIPQDNHATEYEDSFVFSNASGSRVTKKSPNRPKSASRTFKSPDLSPEFPGVTDELPEYEETEPAYPEYEEPKVEKAKPRVKARKVTKPPTSHVERKARYARESDDDSNVRRSHRTRVKPVEFWKNERVVYELEKEGTNVVPVIREVVKAQENPSFNPVSRLPKRRVTKKATTQPKKAKDVAQDEPVLPIKVLEWGSNSETEKLLAVTQKEINPTQAKNQTYGFQKFFSEGEFMSSGVIEIYEGGSKPNRNSGDNSMVFYVISGACRVTIHNTTFDISTGGQFLIPRGNQYQIENIAPVELRLFFAQAREVVITSE</sequence>
<dbReference type="FunCoup" id="A0A1Y1XSM1">
    <property type="interactions" value="4"/>
</dbReference>
<dbReference type="STRING" id="1314790.A0A1Y1XSM1"/>
<dbReference type="Pfam" id="PF11699">
    <property type="entry name" value="CENP-C_C"/>
    <property type="match status" value="1"/>
</dbReference>
<dbReference type="PANTHER" id="PTHR16684:SF11">
    <property type="entry name" value="CENTROMERE PROTEIN C"/>
    <property type="match status" value="1"/>
</dbReference>
<evidence type="ECO:0000256" key="1">
    <source>
        <dbReference type="ARBA" id="ARBA00004123"/>
    </source>
</evidence>
<dbReference type="CDD" id="cd06993">
    <property type="entry name" value="cupin_CENP-C_C"/>
    <property type="match status" value="1"/>
</dbReference>
<accession>A0A1Y1XSM1</accession>
<proteinExistence type="inferred from homology"/>
<dbReference type="FunFam" id="2.60.120.10:FF:000033">
    <property type="entry name" value="Centromere protein C 1"/>
    <property type="match status" value="1"/>
</dbReference>
<gene>
    <name evidence="10" type="ORF">K493DRAFT_319237</name>
</gene>
<comment type="subcellular location">
    <subcellularLocation>
        <location evidence="1">Nucleus</location>
    </subcellularLocation>
</comment>
<evidence type="ECO:0000256" key="4">
    <source>
        <dbReference type="ARBA" id="ARBA00023242"/>
    </source>
</evidence>
<evidence type="ECO:0000256" key="7">
    <source>
        <dbReference type="SAM" id="MobiDB-lite"/>
    </source>
</evidence>
<dbReference type="GO" id="GO:0019237">
    <property type="term" value="F:centromeric DNA binding"/>
    <property type="evidence" value="ECO:0007669"/>
    <property type="project" value="InterPro"/>
</dbReference>
<evidence type="ECO:0000313" key="11">
    <source>
        <dbReference type="Proteomes" id="UP000193498"/>
    </source>
</evidence>
<keyword evidence="11" id="KW-1185">Reference proteome</keyword>
<feature type="domain" description="Mif2/CENP-C cupin" evidence="8">
    <location>
        <begin position="298"/>
        <end position="381"/>
    </location>
</feature>
<dbReference type="PANTHER" id="PTHR16684">
    <property type="entry name" value="CENTROMERE PROTEIN C"/>
    <property type="match status" value="1"/>
</dbReference>
<dbReference type="InParanoid" id="A0A1Y1XSM1"/>
<dbReference type="GO" id="GO:0005634">
    <property type="term" value="C:nucleus"/>
    <property type="evidence" value="ECO:0007669"/>
    <property type="project" value="UniProtKB-SubCell"/>
</dbReference>
<dbReference type="InterPro" id="IPR028386">
    <property type="entry name" value="CENP-C/Mif2/cnp3"/>
</dbReference>
<dbReference type="GO" id="GO:0000776">
    <property type="term" value="C:kinetochore"/>
    <property type="evidence" value="ECO:0007669"/>
    <property type="project" value="InterPro"/>
</dbReference>
<protein>
    <recommendedName>
        <fullName evidence="6">CENP-C homolog</fullName>
    </recommendedName>
</protein>